<keyword evidence="5" id="KW-1185">Reference proteome</keyword>
<sequence>MTEILIGFQTATPKAAQVAEQVAQLFKACGYEFSSETTRKIELVLVPSLMQEFTYEENEHSQLLAKNEAGLFYGAVQLVLHELFNEEWRIQLPQMKERCLMIDIGRKFYPLKELKRLVRSMALFNFTHLQLHFSENEGFRIESKKHPEIVSKQHLTQAEVKELIAYCQNFYIEVIPDIDSPGHLEQVLETYPDWRLKKSVAGKLVADVRALDILNPAAVDFVFKIYQEYATLFKQSQYFHIGADEFIDFDQVEVYPTLQKAALEKFGPKASGIEIFTDYVNNLVAKISDLGFVVRVWNDGFYRLNRQEQLTLSKNCQISYWTRWNKNMAPVETFFEAGYQVVNHNDNYFYYVLGEMAGYSYPTYEKIQQGFTLDLFANDQLVAAKYLAQTPAVALAIWADDPNAQTVAEVIDAVFYLQAALNEKVSQLTRTKAHYHTLFEHWQK</sequence>
<dbReference type="EMBL" id="JAFLVT010000004">
    <property type="protein sequence ID" value="MBO0448430.1"/>
    <property type="molecule type" value="Genomic_DNA"/>
</dbReference>
<dbReference type="RefSeq" id="WP_206902635.1">
    <property type="nucleotide sequence ID" value="NZ_JAFLVT010000004.1"/>
</dbReference>
<dbReference type="PRINTS" id="PR00738">
    <property type="entry name" value="GLHYDRLASE20"/>
</dbReference>
<dbReference type="Pfam" id="PF00728">
    <property type="entry name" value="Glyco_hydro_20"/>
    <property type="match status" value="1"/>
</dbReference>
<gene>
    <name evidence="4" type="ORF">JZO76_02675</name>
</gene>
<keyword evidence="2" id="KW-0378">Hydrolase</keyword>
<proteinExistence type="inferred from homology"/>
<evidence type="ECO:0000256" key="1">
    <source>
        <dbReference type="ARBA" id="ARBA00006285"/>
    </source>
</evidence>
<accession>A0ABS3H4P6</accession>
<evidence type="ECO:0000259" key="3">
    <source>
        <dbReference type="Pfam" id="PF00728"/>
    </source>
</evidence>
<dbReference type="SUPFAM" id="SSF51445">
    <property type="entry name" value="(Trans)glycosidases"/>
    <property type="match status" value="1"/>
</dbReference>
<evidence type="ECO:0000313" key="5">
    <source>
        <dbReference type="Proteomes" id="UP000664256"/>
    </source>
</evidence>
<dbReference type="InterPro" id="IPR052764">
    <property type="entry name" value="GH20_Enzymes"/>
</dbReference>
<feature type="domain" description="Glycoside hydrolase family 20 catalytic" evidence="3">
    <location>
        <begin position="98"/>
        <end position="357"/>
    </location>
</feature>
<dbReference type="Proteomes" id="UP000664256">
    <property type="component" value="Unassembled WGS sequence"/>
</dbReference>
<evidence type="ECO:0000313" key="4">
    <source>
        <dbReference type="EMBL" id="MBO0448430.1"/>
    </source>
</evidence>
<reference evidence="4 5" key="1">
    <citation type="submission" date="2021-03" db="EMBL/GenBank/DDBJ databases">
        <title>Enterococcal diversity collection.</title>
        <authorList>
            <person name="Gilmore M.S."/>
            <person name="Schwartzman J."/>
            <person name="Van Tyne D."/>
            <person name="Martin M."/>
            <person name="Earl A.M."/>
            <person name="Manson A.L."/>
            <person name="Straub T."/>
            <person name="Salamzade R."/>
            <person name="Saavedra J."/>
            <person name="Lebreton F."/>
            <person name="Prichula J."/>
            <person name="Schaufler K."/>
            <person name="Gaca A."/>
            <person name="Sgardioli B."/>
            <person name="Wagenaar J."/>
            <person name="Strong T."/>
        </authorList>
    </citation>
    <scope>NUCLEOTIDE SEQUENCE [LARGE SCALE GENOMIC DNA]</scope>
    <source>
        <strain evidence="4 5">MJM12</strain>
    </source>
</reference>
<protein>
    <submittedName>
        <fullName evidence="4">Family 20 glycosylhydrolase</fullName>
    </submittedName>
</protein>
<name>A0ABS3H4P6_9ENTE</name>
<comment type="similarity">
    <text evidence="1">Belongs to the glycosyl hydrolase 20 family.</text>
</comment>
<dbReference type="InterPro" id="IPR015883">
    <property type="entry name" value="Glyco_hydro_20_cat"/>
</dbReference>
<organism evidence="4 5">
    <name type="scientific">Candidatus Enterococcus myersii</name>
    <dbReference type="NCBI Taxonomy" id="2815322"/>
    <lineage>
        <taxon>Bacteria</taxon>
        <taxon>Bacillati</taxon>
        <taxon>Bacillota</taxon>
        <taxon>Bacilli</taxon>
        <taxon>Lactobacillales</taxon>
        <taxon>Enterococcaceae</taxon>
        <taxon>Enterococcus</taxon>
    </lineage>
</organism>
<dbReference type="InterPro" id="IPR025705">
    <property type="entry name" value="Beta_hexosaminidase_sua/sub"/>
</dbReference>
<dbReference type="InterPro" id="IPR017853">
    <property type="entry name" value="GH"/>
</dbReference>
<dbReference type="Gene3D" id="3.20.20.80">
    <property type="entry name" value="Glycosidases"/>
    <property type="match status" value="1"/>
</dbReference>
<dbReference type="PANTHER" id="PTHR43678">
    <property type="entry name" value="PUTATIVE (AFU_ORTHOLOGUE AFUA_2G00640)-RELATED"/>
    <property type="match status" value="1"/>
</dbReference>
<comment type="caution">
    <text evidence="4">The sequence shown here is derived from an EMBL/GenBank/DDBJ whole genome shotgun (WGS) entry which is preliminary data.</text>
</comment>
<evidence type="ECO:0000256" key="2">
    <source>
        <dbReference type="ARBA" id="ARBA00022801"/>
    </source>
</evidence>
<dbReference type="PANTHER" id="PTHR43678:SF1">
    <property type="entry name" value="BETA-N-ACETYLHEXOSAMINIDASE"/>
    <property type="match status" value="1"/>
</dbReference>
<dbReference type="CDD" id="cd06564">
    <property type="entry name" value="GH20_DspB_LnbB-like"/>
    <property type="match status" value="1"/>
</dbReference>